<dbReference type="Proteomes" id="UP000051845">
    <property type="component" value="Unassembled WGS sequence"/>
</dbReference>
<reference evidence="2 3" key="1">
    <citation type="journal article" date="2015" name="Genome Announc.">
        <title>Expanding the biotechnology potential of lactobacilli through comparative genomics of 213 strains and associated genera.</title>
        <authorList>
            <person name="Sun Z."/>
            <person name="Harris H.M."/>
            <person name="McCann A."/>
            <person name="Guo C."/>
            <person name="Argimon S."/>
            <person name="Zhang W."/>
            <person name="Yang X."/>
            <person name="Jeffery I.B."/>
            <person name="Cooney J.C."/>
            <person name="Kagawa T.F."/>
            <person name="Liu W."/>
            <person name="Song Y."/>
            <person name="Salvetti E."/>
            <person name="Wrobel A."/>
            <person name="Rasinkangas P."/>
            <person name="Parkhill J."/>
            <person name="Rea M.C."/>
            <person name="O'Sullivan O."/>
            <person name="Ritari J."/>
            <person name="Douillard F.P."/>
            <person name="Paul Ross R."/>
            <person name="Yang R."/>
            <person name="Briner A.E."/>
            <person name="Felis G.E."/>
            <person name="de Vos W.M."/>
            <person name="Barrangou R."/>
            <person name="Klaenhammer T.R."/>
            <person name="Caufield P.W."/>
            <person name="Cui Y."/>
            <person name="Zhang H."/>
            <person name="O'Toole P.W."/>
        </authorList>
    </citation>
    <scope>NUCLEOTIDE SEQUENCE [LARGE SCALE GENOMIC DNA]</scope>
    <source>
        <strain evidence="2 3">DSM 20515</strain>
    </source>
</reference>
<evidence type="ECO:0000313" key="2">
    <source>
        <dbReference type="EMBL" id="KRM74166.1"/>
    </source>
</evidence>
<keyword evidence="1" id="KW-0812">Transmembrane</keyword>
<dbReference type="PATRIC" id="fig|1423733.4.peg.352"/>
<feature type="transmembrane region" description="Helical" evidence="1">
    <location>
        <begin position="47"/>
        <end position="65"/>
    </location>
</feature>
<sequence length="212" mass="23844">MYAASISFKAYETPTLLPFLMMLAVVFLEFGGLFIELNSSYYARYKIQLWLLVTIIVTALSNLMLPTMVNVINDLIMVTLALLFFLPGLFTNEWGLLSVAALFSALVPGFFLLSHQYLPMAAVSAMLLPFLCYGYFFKAHFVTVKWSGAVILLGLLIIAALFMTQTPSLMIVITIFCLVIWFLLTRRISQTSNRFLILSACLIAIVLILNRQ</sequence>
<proteinExistence type="predicted"/>
<feature type="transmembrane region" description="Helical" evidence="1">
    <location>
        <begin position="117"/>
        <end position="137"/>
    </location>
</feature>
<protein>
    <submittedName>
        <fullName evidence="2">Uncharacterized protein</fullName>
    </submittedName>
</protein>
<keyword evidence="1" id="KW-0472">Membrane</keyword>
<evidence type="ECO:0000256" key="1">
    <source>
        <dbReference type="SAM" id="Phobius"/>
    </source>
</evidence>
<feature type="transmembrane region" description="Helical" evidence="1">
    <location>
        <begin position="144"/>
        <end position="162"/>
    </location>
</feature>
<feature type="transmembrane region" description="Helical" evidence="1">
    <location>
        <begin position="168"/>
        <end position="184"/>
    </location>
</feature>
<feature type="transmembrane region" description="Helical" evidence="1">
    <location>
        <begin position="191"/>
        <end position="209"/>
    </location>
</feature>
<comment type="caution">
    <text evidence="2">The sequence shown here is derived from an EMBL/GenBank/DDBJ whole genome shotgun (WGS) entry which is preliminary data.</text>
</comment>
<keyword evidence="1" id="KW-1133">Transmembrane helix</keyword>
<evidence type="ECO:0000313" key="3">
    <source>
        <dbReference type="Proteomes" id="UP000051845"/>
    </source>
</evidence>
<accession>A0A0R2BD48</accession>
<feature type="transmembrane region" description="Helical" evidence="1">
    <location>
        <begin position="16"/>
        <end position="35"/>
    </location>
</feature>
<organism evidence="2 3">
    <name type="scientific">Secundilactobacillus collinoides DSM 20515 = JCM 1123</name>
    <dbReference type="NCBI Taxonomy" id="1423733"/>
    <lineage>
        <taxon>Bacteria</taxon>
        <taxon>Bacillati</taxon>
        <taxon>Bacillota</taxon>
        <taxon>Bacilli</taxon>
        <taxon>Lactobacillales</taxon>
        <taxon>Lactobacillaceae</taxon>
        <taxon>Secundilactobacillus</taxon>
    </lineage>
</organism>
<feature type="transmembrane region" description="Helical" evidence="1">
    <location>
        <begin position="94"/>
        <end position="111"/>
    </location>
</feature>
<name>A0A0R2BD48_SECCO</name>
<gene>
    <name evidence="2" type="ORF">FC82_GL000329</name>
</gene>
<feature type="transmembrane region" description="Helical" evidence="1">
    <location>
        <begin position="71"/>
        <end position="89"/>
    </location>
</feature>
<dbReference type="AlphaFoldDB" id="A0A0R2BD48"/>
<dbReference type="EMBL" id="AYYR01000094">
    <property type="protein sequence ID" value="KRM74166.1"/>
    <property type="molecule type" value="Genomic_DNA"/>
</dbReference>